<dbReference type="AlphaFoldDB" id="A0A0N9VU91"/>
<dbReference type="Proteomes" id="UP000066487">
    <property type="component" value="Chromosome"/>
</dbReference>
<dbReference type="EMBL" id="CP012830">
    <property type="protein sequence ID" value="ALI02103.1"/>
    <property type="molecule type" value="Genomic_DNA"/>
</dbReference>
<dbReference type="GO" id="GO:0016020">
    <property type="term" value="C:membrane"/>
    <property type="evidence" value="ECO:0007669"/>
    <property type="project" value="InterPro"/>
</dbReference>
<reference evidence="3 4" key="2">
    <citation type="journal article" date="2018" name="Nature">
        <title>Mutant phenotypes for thousands of bacterial genes of unknown function.</title>
        <authorList>
            <person name="Price M.N."/>
            <person name="Wetmore K.M."/>
            <person name="Waters R.J."/>
            <person name="Callaghan M."/>
            <person name="Ray J."/>
            <person name="Liu H."/>
            <person name="Kuehl J.V."/>
            <person name="Melnyk R.A."/>
            <person name="Lamson J.S."/>
            <person name="Suh Y."/>
            <person name="Carlson H.K."/>
            <person name="Esquivel Z."/>
            <person name="Sadeeshkumar H."/>
            <person name="Chakraborty R."/>
            <person name="Zane G.M."/>
            <person name="Rubin B.E."/>
            <person name="Wall J.D."/>
            <person name="Visel A."/>
            <person name="Bristow J."/>
            <person name="Blow M.J."/>
            <person name="Arkin A.P."/>
            <person name="Deutschbauer A.M."/>
        </authorList>
    </citation>
    <scope>NUCLEOTIDE SEQUENCE [LARGE SCALE GENOMIC DNA]</scope>
    <source>
        <strain evidence="3 4">FW300-N2E3</strain>
    </source>
</reference>
<protein>
    <submittedName>
        <fullName evidence="3">Peptidase A24</fullName>
    </submittedName>
</protein>
<evidence type="ECO:0000313" key="4">
    <source>
        <dbReference type="Proteomes" id="UP000066487"/>
    </source>
</evidence>
<evidence type="ECO:0000259" key="2">
    <source>
        <dbReference type="Pfam" id="PF01478"/>
    </source>
</evidence>
<feature type="transmembrane region" description="Helical" evidence="1">
    <location>
        <begin position="30"/>
        <end position="49"/>
    </location>
</feature>
<feature type="domain" description="Prepilin type IV endopeptidase peptidase" evidence="2">
    <location>
        <begin position="4"/>
        <end position="109"/>
    </location>
</feature>
<keyword evidence="1" id="KW-0812">Transmembrane</keyword>
<feature type="transmembrane region" description="Helical" evidence="1">
    <location>
        <begin position="138"/>
        <end position="155"/>
    </location>
</feature>
<evidence type="ECO:0000313" key="3">
    <source>
        <dbReference type="EMBL" id="ALI02103.1"/>
    </source>
</evidence>
<keyword evidence="1" id="KW-0472">Membrane</keyword>
<feature type="transmembrane region" description="Helical" evidence="1">
    <location>
        <begin position="94"/>
        <end position="117"/>
    </location>
</feature>
<gene>
    <name evidence="3" type="ORF">AO353_13780</name>
</gene>
<reference evidence="4" key="1">
    <citation type="submission" date="2015-09" db="EMBL/GenBank/DDBJ databases">
        <title>Whole genome sequence of Pseudomonas fluorescens FW300-N2E3.</title>
        <authorList>
            <person name="Ray J."/>
            <person name="Melnyk R."/>
            <person name="Deutschbauer A."/>
        </authorList>
    </citation>
    <scope>NUCLEOTIDE SEQUENCE [LARGE SCALE GENOMIC DNA]</scope>
    <source>
        <strain evidence="4">FW300-N2E3</strain>
    </source>
</reference>
<accession>A0A0N9VU91</accession>
<dbReference type="OrthoDB" id="5600918at2"/>
<evidence type="ECO:0000256" key="1">
    <source>
        <dbReference type="SAM" id="Phobius"/>
    </source>
</evidence>
<dbReference type="GO" id="GO:0004190">
    <property type="term" value="F:aspartic-type endopeptidase activity"/>
    <property type="evidence" value="ECO:0007669"/>
    <property type="project" value="InterPro"/>
</dbReference>
<keyword evidence="1" id="KW-1133">Transmembrane helix</keyword>
<dbReference type="Gene3D" id="1.20.120.1220">
    <property type="match status" value="1"/>
</dbReference>
<dbReference type="RefSeq" id="WP_054595459.1">
    <property type="nucleotide sequence ID" value="NZ_CP012830.1"/>
</dbReference>
<dbReference type="Pfam" id="PF01478">
    <property type="entry name" value="Peptidase_A24"/>
    <property type="match status" value="1"/>
</dbReference>
<organism evidence="3 4">
    <name type="scientific">Pseudomonas fluorescens</name>
    <dbReference type="NCBI Taxonomy" id="294"/>
    <lineage>
        <taxon>Bacteria</taxon>
        <taxon>Pseudomonadati</taxon>
        <taxon>Pseudomonadota</taxon>
        <taxon>Gammaproteobacteria</taxon>
        <taxon>Pseudomonadales</taxon>
        <taxon>Pseudomonadaceae</taxon>
        <taxon>Pseudomonas</taxon>
    </lineage>
</organism>
<name>A0A0N9VU91_PSEFL</name>
<proteinExistence type="predicted"/>
<sequence length="156" mass="16859">MQSFVLLIWLALCAAQDVQQRHIANSLTLGVGLLALIYLLWTGTTWLGAPDVQGGWALLLALLFTLPGYGLGRLGAGDVKLMATIGLATDNLHLLGSFIGAGMAGLVWLLIASKVWPHMSQRLRARLQYLAPELSRKPPFAPFVLIGMLLTLACIR</sequence>
<dbReference type="InterPro" id="IPR000045">
    <property type="entry name" value="Prepilin_IV_endopep_pep"/>
</dbReference>
<feature type="transmembrane region" description="Helical" evidence="1">
    <location>
        <begin position="56"/>
        <end position="74"/>
    </location>
</feature>